<keyword evidence="7" id="KW-0446">Lipid-binding</keyword>
<dbReference type="FunFam" id="1.10.8.10:FF:000020">
    <property type="entry name" value="NSFL1 (p97) cofactor (p47)"/>
    <property type="match status" value="1"/>
</dbReference>
<dbReference type="GO" id="GO:0005813">
    <property type="term" value="C:centrosome"/>
    <property type="evidence" value="ECO:0007669"/>
    <property type="project" value="UniProtKB-SubCell"/>
</dbReference>
<keyword evidence="6" id="KW-0333">Golgi apparatus</keyword>
<evidence type="ECO:0000256" key="10">
    <source>
        <dbReference type="ARBA" id="ARBA00030329"/>
    </source>
</evidence>
<accession>A0AAD9L2A3</accession>
<dbReference type="PANTHER" id="PTHR23333">
    <property type="entry name" value="UBX DOMAIN CONTAINING PROTEIN"/>
    <property type="match status" value="1"/>
</dbReference>
<dbReference type="Pfam" id="PF08059">
    <property type="entry name" value="SEP"/>
    <property type="match status" value="1"/>
</dbReference>
<dbReference type="InterPro" id="IPR009060">
    <property type="entry name" value="UBA-like_sf"/>
</dbReference>
<evidence type="ECO:0000259" key="12">
    <source>
        <dbReference type="PROSITE" id="PS50033"/>
    </source>
</evidence>
<dbReference type="GO" id="GO:0043161">
    <property type="term" value="P:proteasome-mediated ubiquitin-dependent protein catabolic process"/>
    <property type="evidence" value="ECO:0007669"/>
    <property type="project" value="TreeGrafter"/>
</dbReference>
<dbReference type="GO" id="GO:0007030">
    <property type="term" value="P:Golgi organization"/>
    <property type="evidence" value="ECO:0007669"/>
    <property type="project" value="TreeGrafter"/>
</dbReference>
<dbReference type="FunFam" id="3.30.420.210:FF:000001">
    <property type="entry name" value="NSFL1 (P97) cofactor (P47)"/>
    <property type="match status" value="1"/>
</dbReference>
<evidence type="ECO:0000256" key="4">
    <source>
        <dbReference type="ARBA" id="ARBA00019548"/>
    </source>
</evidence>
<evidence type="ECO:0000313" key="15">
    <source>
        <dbReference type="Proteomes" id="UP001209878"/>
    </source>
</evidence>
<name>A0AAD9L2A3_RIDPI</name>
<comment type="caution">
    <text evidence="14">The sequence shown here is derived from an EMBL/GenBank/DDBJ whole genome shotgun (WGS) entry which is preliminary data.</text>
</comment>
<feature type="compositionally biased region" description="Polar residues" evidence="11">
    <location>
        <begin position="65"/>
        <end position="75"/>
    </location>
</feature>
<dbReference type="GO" id="GO:0031468">
    <property type="term" value="P:nuclear membrane reassembly"/>
    <property type="evidence" value="ECO:0007669"/>
    <property type="project" value="TreeGrafter"/>
</dbReference>
<dbReference type="CDD" id="cd14348">
    <property type="entry name" value="UBA_p47"/>
    <property type="match status" value="1"/>
</dbReference>
<protein>
    <recommendedName>
        <fullName evidence="4">NSFL1 cofactor p47</fullName>
    </recommendedName>
    <alternativeName>
        <fullName evidence="10">p97 cofactor p47</fullName>
    </alternativeName>
</protein>
<dbReference type="PROSITE" id="PS50033">
    <property type="entry name" value="UBX"/>
    <property type="match status" value="1"/>
</dbReference>
<dbReference type="InterPro" id="IPR012989">
    <property type="entry name" value="SEP_domain"/>
</dbReference>
<dbReference type="Proteomes" id="UP001209878">
    <property type="component" value="Unassembled WGS sequence"/>
</dbReference>
<evidence type="ECO:0000259" key="13">
    <source>
        <dbReference type="PROSITE" id="PS51399"/>
    </source>
</evidence>
<keyword evidence="9" id="KW-0539">Nucleus</keyword>
<dbReference type="PROSITE" id="PS51399">
    <property type="entry name" value="SEP"/>
    <property type="match status" value="1"/>
</dbReference>
<keyword evidence="15" id="KW-1185">Reference proteome</keyword>
<dbReference type="GO" id="GO:1990730">
    <property type="term" value="C:VCP-NSFL1C complex"/>
    <property type="evidence" value="ECO:0007669"/>
    <property type="project" value="UniProtKB-ARBA"/>
</dbReference>
<dbReference type="Gene3D" id="3.30.420.210">
    <property type="entry name" value="SEP domain"/>
    <property type="match status" value="1"/>
</dbReference>
<evidence type="ECO:0000256" key="8">
    <source>
        <dbReference type="ARBA" id="ARBA00023212"/>
    </source>
</evidence>
<keyword evidence="8" id="KW-0206">Cytoskeleton</keyword>
<dbReference type="InterPro" id="IPR029071">
    <property type="entry name" value="Ubiquitin-like_domsf"/>
</dbReference>
<dbReference type="Pfam" id="PF00789">
    <property type="entry name" value="UBX"/>
    <property type="match status" value="1"/>
</dbReference>
<dbReference type="InterPro" id="IPR036241">
    <property type="entry name" value="NSFL1C_SEP_dom_sf"/>
</dbReference>
<dbReference type="SUPFAM" id="SSF102848">
    <property type="entry name" value="NSFL1 (p97 ATPase) cofactor p47, SEP domain"/>
    <property type="match status" value="1"/>
</dbReference>
<dbReference type="PANTHER" id="PTHR23333:SF20">
    <property type="entry name" value="NSFL1 COFACTOR P47"/>
    <property type="match status" value="1"/>
</dbReference>
<dbReference type="SUPFAM" id="SSF54236">
    <property type="entry name" value="Ubiquitin-like"/>
    <property type="match status" value="1"/>
</dbReference>
<dbReference type="EMBL" id="JAODUO010000374">
    <property type="protein sequence ID" value="KAK2181917.1"/>
    <property type="molecule type" value="Genomic_DNA"/>
</dbReference>
<keyword evidence="5" id="KW-0963">Cytoplasm</keyword>
<proteinExistence type="predicted"/>
<dbReference type="Pfam" id="PF14555">
    <property type="entry name" value="UBA_4"/>
    <property type="match status" value="1"/>
</dbReference>
<evidence type="ECO:0000313" key="14">
    <source>
        <dbReference type="EMBL" id="KAK2181917.1"/>
    </source>
</evidence>
<dbReference type="Gene3D" id="1.10.8.10">
    <property type="entry name" value="DNA helicase RuvA subunit, C-terminal domain"/>
    <property type="match status" value="1"/>
</dbReference>
<dbReference type="SUPFAM" id="SSF46934">
    <property type="entry name" value="UBA-like"/>
    <property type="match status" value="1"/>
</dbReference>
<dbReference type="GO" id="GO:0000045">
    <property type="term" value="P:autophagosome assembly"/>
    <property type="evidence" value="ECO:0007669"/>
    <property type="project" value="TreeGrafter"/>
</dbReference>
<evidence type="ECO:0000256" key="11">
    <source>
        <dbReference type="SAM" id="MobiDB-lite"/>
    </source>
</evidence>
<dbReference type="SMART" id="SM00166">
    <property type="entry name" value="UBX"/>
    <property type="match status" value="1"/>
</dbReference>
<organism evidence="14 15">
    <name type="scientific">Ridgeia piscesae</name>
    <name type="common">Tubeworm</name>
    <dbReference type="NCBI Taxonomy" id="27915"/>
    <lineage>
        <taxon>Eukaryota</taxon>
        <taxon>Metazoa</taxon>
        <taxon>Spiralia</taxon>
        <taxon>Lophotrochozoa</taxon>
        <taxon>Annelida</taxon>
        <taxon>Polychaeta</taxon>
        <taxon>Sedentaria</taxon>
        <taxon>Canalipalpata</taxon>
        <taxon>Sabellida</taxon>
        <taxon>Siboglinidae</taxon>
        <taxon>Ridgeia</taxon>
    </lineage>
</organism>
<reference evidence="14" key="1">
    <citation type="journal article" date="2023" name="Mol. Biol. Evol.">
        <title>Third-Generation Sequencing Reveals the Adaptive Role of the Epigenome in Three Deep-Sea Polychaetes.</title>
        <authorList>
            <person name="Perez M."/>
            <person name="Aroh O."/>
            <person name="Sun Y."/>
            <person name="Lan Y."/>
            <person name="Juniper S.K."/>
            <person name="Young C.R."/>
            <person name="Angers B."/>
            <person name="Qian P.Y."/>
        </authorList>
    </citation>
    <scope>NUCLEOTIDE SEQUENCE</scope>
    <source>
        <strain evidence="14">R07B-5</strain>
    </source>
</reference>
<dbReference type="FunFam" id="3.10.20.90:FF:000093">
    <property type="entry name" value="NSFL1 (P97) cofactor (P47)"/>
    <property type="match status" value="1"/>
</dbReference>
<gene>
    <name evidence="14" type="ORF">NP493_376g01017</name>
</gene>
<feature type="domain" description="SEP" evidence="13">
    <location>
        <begin position="192"/>
        <end position="257"/>
    </location>
</feature>
<dbReference type="InterPro" id="IPR001012">
    <property type="entry name" value="UBX_dom"/>
</dbReference>
<dbReference type="GO" id="GO:0005634">
    <property type="term" value="C:nucleus"/>
    <property type="evidence" value="ECO:0007669"/>
    <property type="project" value="UniProtKB-SubCell"/>
</dbReference>
<dbReference type="GO" id="GO:0061025">
    <property type="term" value="P:membrane fusion"/>
    <property type="evidence" value="ECO:0007669"/>
    <property type="project" value="TreeGrafter"/>
</dbReference>
<sequence length="386" mass="41865">MADASHDDLIVQFTSVTGADAERARFYLESAAWSLDVAMASFYEEDDEASEDIAIPDAMRPSTPPTDINNQNSGVGNPPGRGADRGRIATLMNTRHDDSDSDDEHQAFYTGGSEHGGGQQILGPRKKVGGEEVVKEMFKAAKEHGAEVVDRSETAVQQRAPVFVGTGYRLGDTEDAPAVAVAGGASAMAPRQVDMTLKLWRNGFSIDDGPLREFSDESNTEFLDAVKRGEVPRELIRQARGGEVNLNMEDHRQEDFVAVKVKVKAFSGQGNMLGSAVPNVVTNASASSVNSQKENEASAQAAIKVNTSRPTTSLQIRLADGSRLVTKFNHTNTVADIRQFILTARPEYASVHFVLLTTFPNRELTDETQTLEAGKLLNAVIMQRIK</sequence>
<dbReference type="GO" id="GO:0005829">
    <property type="term" value="C:cytosol"/>
    <property type="evidence" value="ECO:0007669"/>
    <property type="project" value="TreeGrafter"/>
</dbReference>
<dbReference type="GO" id="GO:0043130">
    <property type="term" value="F:ubiquitin binding"/>
    <property type="evidence" value="ECO:0007669"/>
    <property type="project" value="TreeGrafter"/>
</dbReference>
<evidence type="ECO:0000256" key="9">
    <source>
        <dbReference type="ARBA" id="ARBA00023242"/>
    </source>
</evidence>
<evidence type="ECO:0000256" key="1">
    <source>
        <dbReference type="ARBA" id="ARBA00004123"/>
    </source>
</evidence>
<evidence type="ECO:0000256" key="7">
    <source>
        <dbReference type="ARBA" id="ARBA00023121"/>
    </source>
</evidence>
<evidence type="ECO:0000256" key="3">
    <source>
        <dbReference type="ARBA" id="ARBA00004348"/>
    </source>
</evidence>
<evidence type="ECO:0000256" key="6">
    <source>
        <dbReference type="ARBA" id="ARBA00023034"/>
    </source>
</evidence>
<dbReference type="GO" id="GO:0008289">
    <property type="term" value="F:lipid binding"/>
    <property type="evidence" value="ECO:0007669"/>
    <property type="project" value="UniProtKB-KW"/>
</dbReference>
<dbReference type="Gene3D" id="3.10.20.90">
    <property type="entry name" value="Phosphatidylinositol 3-kinase Catalytic Subunit, Chain A, domain 1"/>
    <property type="match status" value="1"/>
</dbReference>
<comment type="subcellular location">
    <subcellularLocation>
        <location evidence="2">Cytoplasm</location>
        <location evidence="2">Cytoskeleton</location>
        <location evidence="2">Microtubule organizing center</location>
        <location evidence="2">Centrosome</location>
    </subcellularLocation>
    <subcellularLocation>
        <location evidence="3">Golgi apparatus</location>
        <location evidence="3">Golgi stack</location>
    </subcellularLocation>
    <subcellularLocation>
        <location evidence="1">Nucleus</location>
    </subcellularLocation>
</comment>
<dbReference type="GO" id="GO:0005795">
    <property type="term" value="C:Golgi stack"/>
    <property type="evidence" value="ECO:0007669"/>
    <property type="project" value="UniProtKB-SubCell"/>
</dbReference>
<feature type="domain" description="UBX" evidence="12">
    <location>
        <begin position="307"/>
        <end position="384"/>
    </location>
</feature>
<feature type="region of interest" description="Disordered" evidence="11">
    <location>
        <begin position="56"/>
        <end position="124"/>
    </location>
</feature>
<dbReference type="SMART" id="SM00553">
    <property type="entry name" value="SEP"/>
    <property type="match status" value="1"/>
</dbReference>
<dbReference type="AlphaFoldDB" id="A0AAD9L2A3"/>
<evidence type="ECO:0000256" key="2">
    <source>
        <dbReference type="ARBA" id="ARBA00004300"/>
    </source>
</evidence>
<evidence type="ECO:0000256" key="5">
    <source>
        <dbReference type="ARBA" id="ARBA00022490"/>
    </source>
</evidence>